<evidence type="ECO:0000256" key="1">
    <source>
        <dbReference type="SAM" id="MobiDB-lite"/>
    </source>
</evidence>
<comment type="caution">
    <text evidence="2">The sequence shown here is derived from an EMBL/GenBank/DDBJ whole genome shotgun (WGS) entry which is preliminary data.</text>
</comment>
<dbReference type="Proteomes" id="UP001293254">
    <property type="component" value="Unassembled WGS sequence"/>
</dbReference>
<proteinExistence type="predicted"/>
<feature type="compositionally biased region" description="Basic and acidic residues" evidence="1">
    <location>
        <begin position="52"/>
        <end position="61"/>
    </location>
</feature>
<accession>A0AAE1YXJ0</accession>
<gene>
    <name evidence="2" type="ORF">Salat_0147000</name>
</gene>
<evidence type="ECO:0000313" key="2">
    <source>
        <dbReference type="EMBL" id="KAK4438129.1"/>
    </source>
</evidence>
<reference evidence="2" key="1">
    <citation type="submission" date="2020-06" db="EMBL/GenBank/DDBJ databases">
        <authorList>
            <person name="Li T."/>
            <person name="Hu X."/>
            <person name="Zhang T."/>
            <person name="Song X."/>
            <person name="Zhang H."/>
            <person name="Dai N."/>
            <person name="Sheng W."/>
            <person name="Hou X."/>
            <person name="Wei L."/>
        </authorList>
    </citation>
    <scope>NUCLEOTIDE SEQUENCE</scope>
    <source>
        <strain evidence="2">3651</strain>
        <tissue evidence="2">Leaf</tissue>
    </source>
</reference>
<organism evidence="2 3">
    <name type="scientific">Sesamum alatum</name>
    <dbReference type="NCBI Taxonomy" id="300844"/>
    <lineage>
        <taxon>Eukaryota</taxon>
        <taxon>Viridiplantae</taxon>
        <taxon>Streptophyta</taxon>
        <taxon>Embryophyta</taxon>
        <taxon>Tracheophyta</taxon>
        <taxon>Spermatophyta</taxon>
        <taxon>Magnoliopsida</taxon>
        <taxon>eudicotyledons</taxon>
        <taxon>Gunneridae</taxon>
        <taxon>Pentapetalae</taxon>
        <taxon>asterids</taxon>
        <taxon>lamiids</taxon>
        <taxon>Lamiales</taxon>
        <taxon>Pedaliaceae</taxon>
        <taxon>Sesamum</taxon>
    </lineage>
</organism>
<dbReference type="EMBL" id="JACGWO010000001">
    <property type="protein sequence ID" value="KAK4438129.1"/>
    <property type="molecule type" value="Genomic_DNA"/>
</dbReference>
<evidence type="ECO:0000313" key="3">
    <source>
        <dbReference type="Proteomes" id="UP001293254"/>
    </source>
</evidence>
<reference evidence="2" key="2">
    <citation type="journal article" date="2024" name="Plant">
        <title>Genomic evolution and insights into agronomic trait innovations of Sesamum species.</title>
        <authorList>
            <person name="Miao H."/>
            <person name="Wang L."/>
            <person name="Qu L."/>
            <person name="Liu H."/>
            <person name="Sun Y."/>
            <person name="Le M."/>
            <person name="Wang Q."/>
            <person name="Wei S."/>
            <person name="Zheng Y."/>
            <person name="Lin W."/>
            <person name="Duan Y."/>
            <person name="Cao H."/>
            <person name="Xiong S."/>
            <person name="Wang X."/>
            <person name="Wei L."/>
            <person name="Li C."/>
            <person name="Ma Q."/>
            <person name="Ju M."/>
            <person name="Zhao R."/>
            <person name="Li G."/>
            <person name="Mu C."/>
            <person name="Tian Q."/>
            <person name="Mei H."/>
            <person name="Zhang T."/>
            <person name="Gao T."/>
            <person name="Zhang H."/>
        </authorList>
    </citation>
    <scope>NUCLEOTIDE SEQUENCE</scope>
    <source>
        <strain evidence="2">3651</strain>
    </source>
</reference>
<protein>
    <submittedName>
        <fullName evidence="2">Uncharacterized protein</fullName>
    </submittedName>
</protein>
<dbReference type="PROSITE" id="PS51257">
    <property type="entry name" value="PROKAR_LIPOPROTEIN"/>
    <property type="match status" value="1"/>
</dbReference>
<name>A0AAE1YXJ0_9LAMI</name>
<dbReference type="AlphaFoldDB" id="A0AAE1YXJ0"/>
<keyword evidence="3" id="KW-1185">Reference proteome</keyword>
<feature type="region of interest" description="Disordered" evidence="1">
    <location>
        <begin position="21"/>
        <end position="101"/>
    </location>
</feature>
<sequence length="101" mass="11162">MKRGKGSQPFLVLLFSCTNKQKSQIRNPRKKNAAKSAGERMTVEKPQVSCSSEEKRGEKEANLSSFCSSPPPTNRNHKSEIHAKKTQSKSAGERMTVEIAA</sequence>
<feature type="compositionally biased region" description="Basic and acidic residues" evidence="1">
    <location>
        <begin position="91"/>
        <end position="101"/>
    </location>
</feature>